<dbReference type="FunFam" id="2.40.50.140:FF:000330">
    <property type="entry name" value="Protein OSB2 chloroplastic"/>
    <property type="match status" value="1"/>
</dbReference>
<evidence type="ECO:0000256" key="4">
    <source>
        <dbReference type="SAM" id="SignalP"/>
    </source>
</evidence>
<dbReference type="InParanoid" id="A0A1B6Q859"/>
<dbReference type="PANTHER" id="PTHR10302:SF23">
    <property type="entry name" value="PROTEIN OSB4, CHLOROPLASTIC"/>
    <property type="match status" value="1"/>
</dbReference>
<evidence type="ECO:0000313" key="5">
    <source>
        <dbReference type="EMBL" id="KXG34114.1"/>
    </source>
</evidence>
<keyword evidence="4" id="KW-0732">Signal</keyword>
<dbReference type="GO" id="GO:0090297">
    <property type="term" value="P:positive regulation of mitochondrial DNA replication"/>
    <property type="evidence" value="ECO:0000318"/>
    <property type="project" value="GO_Central"/>
</dbReference>
<dbReference type="InterPro" id="IPR012340">
    <property type="entry name" value="NA-bd_OB-fold"/>
</dbReference>
<dbReference type="Gramene" id="KXG34114">
    <property type="protein sequence ID" value="KXG34114"/>
    <property type="gene ID" value="SORBI_3003G425100"/>
</dbReference>
<dbReference type="SUPFAM" id="SSF50249">
    <property type="entry name" value="Nucleic acid-binding proteins"/>
    <property type="match status" value="1"/>
</dbReference>
<protein>
    <submittedName>
        <fullName evidence="5">Uncharacterized protein</fullName>
    </submittedName>
</protein>
<feature type="compositionally biased region" description="Polar residues" evidence="3">
    <location>
        <begin position="319"/>
        <end position="331"/>
    </location>
</feature>
<dbReference type="EMBL" id="CM000762">
    <property type="protein sequence ID" value="KXG34114.1"/>
    <property type="molecule type" value="Genomic_DNA"/>
</dbReference>
<dbReference type="PROSITE" id="PS50935">
    <property type="entry name" value="SSB"/>
    <property type="match status" value="1"/>
</dbReference>
<feature type="compositionally biased region" description="Basic and acidic residues" evidence="3">
    <location>
        <begin position="365"/>
        <end position="379"/>
    </location>
</feature>
<name>A0A1B6Q859_SORBI</name>
<keyword evidence="1 2" id="KW-0238">DNA-binding</keyword>
<gene>
    <name evidence="5" type="ORF">SORBI_3003G425100</name>
</gene>
<reference evidence="6" key="2">
    <citation type="journal article" date="2018" name="Plant J.">
        <title>The Sorghum bicolor reference genome: improved assembly, gene annotations, a transcriptome atlas, and signatures of genome organization.</title>
        <authorList>
            <person name="McCormick R.F."/>
            <person name="Truong S.K."/>
            <person name="Sreedasyam A."/>
            <person name="Jenkins J."/>
            <person name="Shu S."/>
            <person name="Sims D."/>
            <person name="Kennedy M."/>
            <person name="Amirebrahimi M."/>
            <person name="Weers B.D."/>
            <person name="McKinley B."/>
            <person name="Mattison A."/>
            <person name="Morishige D.T."/>
            <person name="Grimwood J."/>
            <person name="Schmutz J."/>
            <person name="Mullet J.E."/>
        </authorList>
    </citation>
    <scope>NUCLEOTIDE SEQUENCE [LARGE SCALE GENOMIC DNA]</scope>
    <source>
        <strain evidence="6">cv. BTx623</strain>
    </source>
</reference>
<feature type="signal peptide" evidence="4">
    <location>
        <begin position="1"/>
        <end position="25"/>
    </location>
</feature>
<evidence type="ECO:0000256" key="2">
    <source>
        <dbReference type="PROSITE-ProRule" id="PRU00252"/>
    </source>
</evidence>
<dbReference type="PANTHER" id="PTHR10302">
    <property type="entry name" value="SINGLE-STRANDED DNA-BINDING PROTEIN"/>
    <property type="match status" value="1"/>
</dbReference>
<dbReference type="InterPro" id="IPR011344">
    <property type="entry name" value="ssDNA-bd"/>
</dbReference>
<proteinExistence type="predicted"/>
<feature type="chain" id="PRO_5008589514" evidence="4">
    <location>
        <begin position="26"/>
        <end position="419"/>
    </location>
</feature>
<organism evidence="5 6">
    <name type="scientific">Sorghum bicolor</name>
    <name type="common">Sorghum</name>
    <name type="synonym">Sorghum vulgare</name>
    <dbReference type="NCBI Taxonomy" id="4558"/>
    <lineage>
        <taxon>Eukaryota</taxon>
        <taxon>Viridiplantae</taxon>
        <taxon>Streptophyta</taxon>
        <taxon>Embryophyta</taxon>
        <taxon>Tracheophyta</taxon>
        <taxon>Spermatophyta</taxon>
        <taxon>Magnoliopsida</taxon>
        <taxon>Liliopsida</taxon>
        <taxon>Poales</taxon>
        <taxon>Poaceae</taxon>
        <taxon>PACMAD clade</taxon>
        <taxon>Panicoideae</taxon>
        <taxon>Andropogonodae</taxon>
        <taxon>Andropogoneae</taxon>
        <taxon>Sorghinae</taxon>
        <taxon>Sorghum</taxon>
    </lineage>
</organism>
<feature type="region of interest" description="Disordered" evidence="3">
    <location>
        <begin position="313"/>
        <end position="339"/>
    </location>
</feature>
<evidence type="ECO:0000256" key="1">
    <source>
        <dbReference type="ARBA" id="ARBA00023125"/>
    </source>
</evidence>
<feature type="compositionally biased region" description="Basic residues" evidence="3">
    <location>
        <begin position="36"/>
        <end position="46"/>
    </location>
</feature>
<dbReference type="InterPro" id="IPR000424">
    <property type="entry name" value="Primosome_PriB/ssb"/>
</dbReference>
<dbReference type="Proteomes" id="UP000000768">
    <property type="component" value="Chromosome 3"/>
</dbReference>
<dbReference type="FunCoup" id="A0A1B6Q859">
    <property type="interactions" value="1172"/>
</dbReference>
<accession>A0A1B6Q859</accession>
<dbReference type="AlphaFoldDB" id="A0A1B6Q859"/>
<dbReference type="ExpressionAtlas" id="A0A1B6Q859">
    <property type="expression patterns" value="baseline and differential"/>
</dbReference>
<feature type="region of interest" description="Disordered" evidence="3">
    <location>
        <begin position="361"/>
        <end position="393"/>
    </location>
</feature>
<dbReference type="GO" id="GO:0003697">
    <property type="term" value="F:single-stranded DNA binding"/>
    <property type="evidence" value="ECO:0000318"/>
    <property type="project" value="GO_Central"/>
</dbReference>
<dbReference type="GO" id="GO:0042645">
    <property type="term" value="C:mitochondrial nucleoid"/>
    <property type="evidence" value="ECO:0000318"/>
    <property type="project" value="GO_Central"/>
</dbReference>
<keyword evidence="6" id="KW-1185">Reference proteome</keyword>
<dbReference type="Gene3D" id="2.40.50.140">
    <property type="entry name" value="Nucleic acid-binding proteins"/>
    <property type="match status" value="1"/>
</dbReference>
<dbReference type="GO" id="GO:0008047">
    <property type="term" value="F:enzyme activator activity"/>
    <property type="evidence" value="ECO:0000318"/>
    <property type="project" value="GO_Central"/>
</dbReference>
<evidence type="ECO:0000256" key="3">
    <source>
        <dbReference type="SAM" id="MobiDB-lite"/>
    </source>
</evidence>
<sequence>MMHHHLSRVLTRRLLLLPVPLPTAATSPYAAALSTPHRRAYARRAKPPAPPAADAGDHTASPAAPADSDAKATWQREKLPGELPRPPTIPFQPRVANAVHLVGTVCAPVHVQQLPDGRFSAVSVLVHDHGINLPKFWVPIVFKDDLAQVAASHLKENDLVSVSGKLTCDSPPFQLADGEANIQVLANSLKFVDSKAVQTDAILDEDEGFIEIVEAEKKVEAKRPTSKFPPGTVSGYRNKADKINKLWNDVISHPQDWIDNRPQKKNGLRSPKYPDFKSKVSDEALWLDSAPASVREKLDDLVFGSGCAATGRKDKPFGNDTQKAGTSTSWMNHRKSPDASFASKQKLEEDLWRDLVDNPANWWDNRTDKPTPKHPDFKNKNSGQGLWLGTKSPQWARDALPSLKFKGGSKGTRKETLLS</sequence>
<feature type="region of interest" description="Disordered" evidence="3">
    <location>
        <begin position="33"/>
        <end position="73"/>
    </location>
</feature>
<dbReference type="GO" id="GO:0006260">
    <property type="term" value="P:DNA replication"/>
    <property type="evidence" value="ECO:0000318"/>
    <property type="project" value="GO_Central"/>
</dbReference>
<reference evidence="5 6" key="1">
    <citation type="journal article" date="2009" name="Nature">
        <title>The Sorghum bicolor genome and the diversification of grasses.</title>
        <authorList>
            <person name="Paterson A.H."/>
            <person name="Bowers J.E."/>
            <person name="Bruggmann R."/>
            <person name="Dubchak I."/>
            <person name="Grimwood J."/>
            <person name="Gundlach H."/>
            <person name="Haberer G."/>
            <person name="Hellsten U."/>
            <person name="Mitros T."/>
            <person name="Poliakov A."/>
            <person name="Schmutz J."/>
            <person name="Spannagl M."/>
            <person name="Tang H."/>
            <person name="Wang X."/>
            <person name="Wicker T."/>
            <person name="Bharti A.K."/>
            <person name="Chapman J."/>
            <person name="Feltus F.A."/>
            <person name="Gowik U."/>
            <person name="Grigoriev I.V."/>
            <person name="Lyons E."/>
            <person name="Maher C.A."/>
            <person name="Martis M."/>
            <person name="Narechania A."/>
            <person name="Otillar R.P."/>
            <person name="Penning B.W."/>
            <person name="Salamov A.A."/>
            <person name="Wang Y."/>
            <person name="Zhang L."/>
            <person name="Carpita N.C."/>
            <person name="Freeling M."/>
            <person name="Gingle A.R."/>
            <person name="Hash C.T."/>
            <person name="Keller B."/>
            <person name="Klein P."/>
            <person name="Kresovich S."/>
            <person name="McCann M.C."/>
            <person name="Ming R."/>
            <person name="Peterson D.G."/>
            <person name="Mehboob-ur-Rahman"/>
            <person name="Ware D."/>
            <person name="Westhoff P."/>
            <person name="Mayer K.F."/>
            <person name="Messing J."/>
            <person name="Rokhsar D.S."/>
        </authorList>
    </citation>
    <scope>NUCLEOTIDE SEQUENCE [LARGE SCALE GENOMIC DNA]</scope>
    <source>
        <strain evidence="6">cv. BTx623</strain>
    </source>
</reference>
<dbReference type="OrthoDB" id="669963at2759"/>
<evidence type="ECO:0000313" key="6">
    <source>
        <dbReference type="Proteomes" id="UP000000768"/>
    </source>
</evidence>